<dbReference type="CDD" id="cd11660">
    <property type="entry name" value="SANT_TRF"/>
    <property type="match status" value="1"/>
</dbReference>
<proteinExistence type="predicted"/>
<evidence type="ECO:0000313" key="6">
    <source>
        <dbReference type="EMBL" id="KAK7752675.1"/>
    </source>
</evidence>
<dbReference type="InterPro" id="IPR009057">
    <property type="entry name" value="Homeodomain-like_sf"/>
</dbReference>
<dbReference type="InterPro" id="IPR017930">
    <property type="entry name" value="Myb_dom"/>
</dbReference>
<dbReference type="Gene3D" id="1.10.10.60">
    <property type="entry name" value="Homeodomain-like"/>
    <property type="match status" value="1"/>
</dbReference>
<comment type="caution">
    <text evidence="6">The sequence shown here is derived from an EMBL/GenBank/DDBJ whole genome shotgun (WGS) entry which is preliminary data.</text>
</comment>
<keyword evidence="7" id="KW-1185">Reference proteome</keyword>
<dbReference type="GO" id="GO:0010833">
    <property type="term" value="P:telomere maintenance via telomere lengthening"/>
    <property type="evidence" value="ECO:0007669"/>
    <property type="project" value="TreeGrafter"/>
</dbReference>
<accession>A0AAN9YSW9</accession>
<sequence length="1222" mass="132253">MMIDSEPSHEPLQPSLKRSRSHSAYRENSRDESHRDEKRLKAEPTEDNEVVDIASLVQQAEASVMQELMSEPEDHDISQDIFNAINGHDQDHDHAQVKPDRDDDISRDILDAINEAQGESSHTQSDPATDEKPIPDTIWSNPIHYTRRKHIIPALGSLAVDVLIAWSEQSLEDTMAILGVESDPDSEVAKEYAVLRSTFDAQRRLLSEDGPLLDAKKFHLAKPGRGVIRIINLATLCASVFSTNEIGWEELNEQFLRVFGAEDESLPQDAAELFLSLKTQIYLATLESEQLKSKDQVLDGLFTAGLRERLQAHHPDTPLSETETQFIASAAARKAMLLNESTDPVNIQTFKELGTAPIEIEMPPDDNEPNGTNNHALDGLFDLDAVIAEASRAAQSIIEPAGDNASNNYDDLSAFLAENISKAAEQAKETSCGIELPSAIASAAESASRATMLALQSIQQNKYHPTAPPQSAGETLERPLRRTHALTSDTTPALYEKARQAAAARSSTHARREGTHSTRRPWSPEEEKALMMGLDMVKGPHWSQILGLFGPNGSMSNILADRTQVQLKDKARNLKLFFLKTNSEMPYYLHCVTGELKTRAPTQAARKEAEEKAKSEEQQAHMNGVMTLANGLQNHPPKPATSAATSPMSLARCLFGPPQQWARCKHKGCQHRPWRKPRYLAGKDSHYCRLHTCTYKSKDEVRCTGYADRGKKYCNEHAICALASCNQHKDDPEMTYCREYHTCTTPNCRNLRCFFPPTNSYGPYCDEHGCQAGGCREAKAKHSDGCEAHTCHAPGCVIPVKGYFGGGDGGGDPRSHPDNFCDGHRRCQTPGCADRVHDDPVNRARTRCFRHYCASGAACCPAERVASAPADPDNPFAFLPAGASVVCAAHKCRLPGCPNKKNHLESGYVSGGGGNVGGAGGASFVIGSAYCKDHECETVGCDARRHGARRFCAEHMCRANLLGVDAVAGTQAAQGLAAAAALVACDGQADPDRGYHCPVHIPCAEPGCRRFRGTVNGVPLDKCEEHSKPRCLEKGCANPALDDRSDACREHACGAYGCRLAKRAPADYCALHKCGEPGCANPRDDGGGGLLLDPSSFPAAAAAAPLLFGLLAKQDKEGASAAARALANAVAATSVTAMASSPLCTRHRCRARGCVYRAADGEAALYCHRHECQEEGCRGEVVRDGGRFCGEHDEEAYYGAGGWGGGLGDGLLLGKWCGGDAV</sequence>
<dbReference type="InterPro" id="IPR052833">
    <property type="entry name" value="Telomeric_DNA-bd_trans-reg"/>
</dbReference>
<keyword evidence="3" id="KW-0131">Cell cycle</keyword>
<dbReference type="FunFam" id="1.10.10.60:FF:000137">
    <property type="entry name" value="MYB DNA binding protein"/>
    <property type="match status" value="1"/>
</dbReference>
<gene>
    <name evidence="6" type="primary">TBF1</name>
    <name evidence="6" type="ORF">SLS62_005444</name>
</gene>
<dbReference type="PANTHER" id="PTHR47807:SF1">
    <property type="entry name" value="PROTEIN TBF1"/>
    <property type="match status" value="1"/>
</dbReference>
<dbReference type="Pfam" id="PF08558">
    <property type="entry name" value="TRF"/>
    <property type="match status" value="1"/>
</dbReference>
<dbReference type="InterPro" id="IPR013867">
    <property type="entry name" value="Telomere_rpt-bd_fac_dimer_dom"/>
</dbReference>
<feature type="region of interest" description="Disordered" evidence="4">
    <location>
        <begin position="1"/>
        <end position="52"/>
    </location>
</feature>
<dbReference type="SMART" id="SM00717">
    <property type="entry name" value="SANT"/>
    <property type="match status" value="1"/>
</dbReference>
<evidence type="ECO:0000259" key="5">
    <source>
        <dbReference type="PROSITE" id="PS51294"/>
    </source>
</evidence>
<evidence type="ECO:0000256" key="1">
    <source>
        <dbReference type="ARBA" id="ARBA00023125"/>
    </source>
</evidence>
<reference evidence="6 7" key="1">
    <citation type="submission" date="2024-02" db="EMBL/GenBank/DDBJ databases">
        <title>De novo assembly and annotation of 12 fungi associated with fruit tree decline syndrome in Ontario, Canada.</title>
        <authorList>
            <person name="Sulman M."/>
            <person name="Ellouze W."/>
            <person name="Ilyukhin E."/>
        </authorList>
    </citation>
    <scope>NUCLEOTIDE SEQUENCE [LARGE SCALE GENOMIC DNA]</scope>
    <source>
        <strain evidence="6 7">M11/M66-122</strain>
    </source>
</reference>
<protein>
    <submittedName>
        <fullName evidence="6">TTAGGG repeat binding factor</fullName>
    </submittedName>
</protein>
<name>A0AAN9YSW9_9PEZI</name>
<dbReference type="AlphaFoldDB" id="A0AAN9YSW9"/>
<feature type="domain" description="HTH myb-type" evidence="5">
    <location>
        <begin position="519"/>
        <end position="571"/>
    </location>
</feature>
<dbReference type="GO" id="GO:0042803">
    <property type="term" value="F:protein homodimerization activity"/>
    <property type="evidence" value="ECO:0007669"/>
    <property type="project" value="InterPro"/>
</dbReference>
<feature type="compositionally biased region" description="Basic and acidic residues" evidence="4">
    <location>
        <begin position="24"/>
        <end position="44"/>
    </location>
</feature>
<feature type="region of interest" description="Disordered" evidence="4">
    <location>
        <begin position="116"/>
        <end position="135"/>
    </location>
</feature>
<feature type="compositionally biased region" description="Basic and acidic residues" evidence="4">
    <location>
        <begin position="510"/>
        <end position="525"/>
    </location>
</feature>
<dbReference type="Proteomes" id="UP001320420">
    <property type="component" value="Unassembled WGS sequence"/>
</dbReference>
<dbReference type="InterPro" id="IPR001005">
    <property type="entry name" value="SANT/Myb"/>
</dbReference>
<dbReference type="EMBL" id="JAKJXP020000036">
    <property type="protein sequence ID" value="KAK7752675.1"/>
    <property type="molecule type" value="Genomic_DNA"/>
</dbReference>
<feature type="region of interest" description="Disordered" evidence="4">
    <location>
        <begin position="486"/>
        <end position="525"/>
    </location>
</feature>
<evidence type="ECO:0000256" key="4">
    <source>
        <dbReference type="SAM" id="MobiDB-lite"/>
    </source>
</evidence>
<dbReference type="GO" id="GO:0003691">
    <property type="term" value="F:double-stranded telomeric DNA binding"/>
    <property type="evidence" value="ECO:0007669"/>
    <property type="project" value="TreeGrafter"/>
</dbReference>
<dbReference type="PROSITE" id="PS51294">
    <property type="entry name" value="HTH_MYB"/>
    <property type="match status" value="1"/>
</dbReference>
<evidence type="ECO:0000256" key="2">
    <source>
        <dbReference type="ARBA" id="ARBA00023242"/>
    </source>
</evidence>
<keyword evidence="2" id="KW-0539">Nucleus</keyword>
<evidence type="ECO:0000313" key="7">
    <source>
        <dbReference type="Proteomes" id="UP001320420"/>
    </source>
</evidence>
<feature type="region of interest" description="Disordered" evidence="4">
    <location>
        <begin position="461"/>
        <end position="480"/>
    </location>
</feature>
<evidence type="ECO:0000256" key="3">
    <source>
        <dbReference type="ARBA" id="ARBA00023306"/>
    </source>
</evidence>
<keyword evidence="1" id="KW-0238">DNA-binding</keyword>
<feature type="compositionally biased region" description="Polar residues" evidence="4">
    <location>
        <begin position="117"/>
        <end position="127"/>
    </location>
</feature>
<organism evidence="6 7">
    <name type="scientific">Diatrype stigma</name>
    <dbReference type="NCBI Taxonomy" id="117547"/>
    <lineage>
        <taxon>Eukaryota</taxon>
        <taxon>Fungi</taxon>
        <taxon>Dikarya</taxon>
        <taxon>Ascomycota</taxon>
        <taxon>Pezizomycotina</taxon>
        <taxon>Sordariomycetes</taxon>
        <taxon>Xylariomycetidae</taxon>
        <taxon>Xylariales</taxon>
        <taxon>Diatrypaceae</taxon>
        <taxon>Diatrype</taxon>
    </lineage>
</organism>
<dbReference type="PANTHER" id="PTHR47807">
    <property type="entry name" value="PROTEIN TBF1"/>
    <property type="match status" value="1"/>
</dbReference>
<dbReference type="SUPFAM" id="SSF46689">
    <property type="entry name" value="Homeodomain-like"/>
    <property type="match status" value="1"/>
</dbReference>